<protein>
    <recommendedName>
        <fullName evidence="3">Shikimate kinase</fullName>
    </recommendedName>
</protein>
<gene>
    <name evidence="1" type="ORF">A2890_00365</name>
</gene>
<evidence type="ECO:0008006" key="3">
    <source>
        <dbReference type="Google" id="ProtNLM"/>
    </source>
</evidence>
<dbReference type="PIRSF" id="PIRSF037081">
    <property type="entry name" value="P-loop_All4644_prd"/>
    <property type="match status" value="1"/>
</dbReference>
<accession>A0A1F4VZS6</accession>
<reference evidence="1 2" key="1">
    <citation type="journal article" date="2016" name="Nat. Commun.">
        <title>Thousands of microbial genomes shed light on interconnected biogeochemical processes in an aquifer system.</title>
        <authorList>
            <person name="Anantharaman K."/>
            <person name="Brown C.T."/>
            <person name="Hug L.A."/>
            <person name="Sharon I."/>
            <person name="Castelle C.J."/>
            <person name="Probst A.J."/>
            <person name="Thomas B.C."/>
            <person name="Singh A."/>
            <person name="Wilkins M.J."/>
            <person name="Karaoz U."/>
            <person name="Brodie E.L."/>
            <person name="Williams K.H."/>
            <person name="Hubbard S.S."/>
            <person name="Banfield J.F."/>
        </authorList>
    </citation>
    <scope>NUCLEOTIDE SEQUENCE [LARGE SCALE GENOMIC DNA]</scope>
</reference>
<sequence length="164" mass="19162">MLYIITGLPYAGKTTLAHELVRRFGFTTISVDEFIDQGGYVVERMTQADWDRAYTQAFRGLRNYLLRGKTVLFDGGSLKRSERDTLKRIAEETGTPAKLIYINTPRNVIKRRWLENRTSKVRDHVKETTMDKALDMFEEPQREENPILYNQDTDLGSWIKRNVI</sequence>
<organism evidence="1 2">
    <name type="scientific">candidate division WWE3 bacterium RIFCSPLOWO2_01_FULL_53_14</name>
    <dbReference type="NCBI Taxonomy" id="1802628"/>
    <lineage>
        <taxon>Bacteria</taxon>
        <taxon>Katanobacteria</taxon>
    </lineage>
</organism>
<dbReference type="InterPro" id="IPR027417">
    <property type="entry name" value="P-loop_NTPase"/>
</dbReference>
<proteinExistence type="predicted"/>
<dbReference type="Pfam" id="PF13671">
    <property type="entry name" value="AAA_33"/>
    <property type="match status" value="1"/>
</dbReference>
<evidence type="ECO:0000313" key="1">
    <source>
        <dbReference type="EMBL" id="OGC62697.1"/>
    </source>
</evidence>
<dbReference type="EMBL" id="MEVL01000005">
    <property type="protein sequence ID" value="OGC62697.1"/>
    <property type="molecule type" value="Genomic_DNA"/>
</dbReference>
<name>A0A1F4VZS6_UNCKA</name>
<dbReference type="Gene3D" id="3.40.50.300">
    <property type="entry name" value="P-loop containing nucleotide triphosphate hydrolases"/>
    <property type="match status" value="1"/>
</dbReference>
<evidence type="ECO:0000313" key="2">
    <source>
        <dbReference type="Proteomes" id="UP000176967"/>
    </source>
</evidence>
<dbReference type="STRING" id="1802628.A2890_00365"/>
<comment type="caution">
    <text evidence="1">The sequence shown here is derived from an EMBL/GenBank/DDBJ whole genome shotgun (WGS) entry which is preliminary data.</text>
</comment>
<dbReference type="SUPFAM" id="SSF52540">
    <property type="entry name" value="P-loop containing nucleoside triphosphate hydrolases"/>
    <property type="match status" value="1"/>
</dbReference>
<dbReference type="Proteomes" id="UP000176967">
    <property type="component" value="Unassembled WGS sequence"/>
</dbReference>
<dbReference type="AlphaFoldDB" id="A0A1F4VZS6"/>
<dbReference type="InterPro" id="IPR017101">
    <property type="entry name" value="P-loop_ATP/GTP-bd_All4644_prd"/>
</dbReference>